<feature type="compositionally biased region" description="Polar residues" evidence="3">
    <location>
        <begin position="36"/>
        <end position="53"/>
    </location>
</feature>
<feature type="region of interest" description="Disordered" evidence="3">
    <location>
        <begin position="1"/>
        <end position="59"/>
    </location>
</feature>
<evidence type="ECO:0000313" key="5">
    <source>
        <dbReference type="EMBL" id="KIO19862.1"/>
    </source>
</evidence>
<dbReference type="Gene3D" id="6.10.140.910">
    <property type="match status" value="1"/>
</dbReference>
<dbReference type="HOGENOM" id="CLU_560425_0_0_1"/>
<dbReference type="EMBL" id="KN823199">
    <property type="protein sequence ID" value="KIO19862.1"/>
    <property type="molecule type" value="Genomic_DNA"/>
</dbReference>
<dbReference type="CDD" id="cd21044">
    <property type="entry name" value="Rab11BD_RAB3IP_like"/>
    <property type="match status" value="1"/>
</dbReference>
<keyword evidence="6" id="KW-1185">Reference proteome</keyword>
<keyword evidence="1 2" id="KW-0175">Coiled coil</keyword>
<dbReference type="AlphaFoldDB" id="A0A0C3LEL0"/>
<reference evidence="5 6" key="1">
    <citation type="submission" date="2014-04" db="EMBL/GenBank/DDBJ databases">
        <authorList>
            <consortium name="DOE Joint Genome Institute"/>
            <person name="Kuo A."/>
            <person name="Girlanda M."/>
            <person name="Perotto S."/>
            <person name="Kohler A."/>
            <person name="Nagy L.G."/>
            <person name="Floudas D."/>
            <person name="Copeland A."/>
            <person name="Barry K.W."/>
            <person name="Cichocki N."/>
            <person name="Veneault-Fourrey C."/>
            <person name="LaButti K."/>
            <person name="Lindquist E.A."/>
            <person name="Lipzen A."/>
            <person name="Lundell T."/>
            <person name="Morin E."/>
            <person name="Murat C."/>
            <person name="Sun H."/>
            <person name="Tunlid A."/>
            <person name="Henrissat B."/>
            <person name="Grigoriev I.V."/>
            <person name="Hibbett D.S."/>
            <person name="Martin F."/>
            <person name="Nordberg H.P."/>
            <person name="Cantor M.N."/>
            <person name="Hua S.X."/>
        </authorList>
    </citation>
    <scope>NUCLEOTIDE SEQUENCE [LARGE SCALE GENOMIC DNA]</scope>
    <source>
        <strain evidence="5 6">MUT 4182</strain>
    </source>
</reference>
<gene>
    <name evidence="5" type="ORF">M407DRAFT_30476</name>
</gene>
<evidence type="ECO:0000256" key="1">
    <source>
        <dbReference type="ARBA" id="ARBA00023054"/>
    </source>
</evidence>
<dbReference type="STRING" id="1051891.A0A0C3LEL0"/>
<dbReference type="InterPro" id="IPR040351">
    <property type="entry name" value="RAB3IL/RAB3IP/Sec2"/>
</dbReference>
<dbReference type="SUPFAM" id="SSF144284">
    <property type="entry name" value="Sec2 N-terminal region"/>
    <property type="match status" value="1"/>
</dbReference>
<dbReference type="PANTHER" id="PTHR14430:SF0">
    <property type="entry name" value="SEC2P DOMAIN-CONTAINING PROTEIN"/>
    <property type="match status" value="1"/>
</dbReference>
<evidence type="ECO:0000256" key="2">
    <source>
        <dbReference type="SAM" id="Coils"/>
    </source>
</evidence>
<dbReference type="PANTHER" id="PTHR14430">
    <property type="entry name" value="RABIN3-RELATED"/>
    <property type="match status" value="1"/>
</dbReference>
<dbReference type="GO" id="GO:0051286">
    <property type="term" value="C:cell tip"/>
    <property type="evidence" value="ECO:0007669"/>
    <property type="project" value="TreeGrafter"/>
</dbReference>
<feature type="compositionally biased region" description="Polar residues" evidence="3">
    <location>
        <begin position="478"/>
        <end position="487"/>
    </location>
</feature>
<name>A0A0C3LEL0_9AGAM</name>
<evidence type="ECO:0000313" key="6">
    <source>
        <dbReference type="Proteomes" id="UP000054248"/>
    </source>
</evidence>
<dbReference type="GO" id="GO:0005085">
    <property type="term" value="F:guanyl-nucleotide exchange factor activity"/>
    <property type="evidence" value="ECO:0007669"/>
    <property type="project" value="InterPro"/>
</dbReference>
<feature type="domain" description="GDP/GTP exchange factor Sec2 N-terminal" evidence="4">
    <location>
        <begin position="96"/>
        <end position="229"/>
    </location>
</feature>
<sequence>MTSPIPTNDQHAPSEPNGVSEATATEPNGKAAEQPKPSSVVSPTRATSPTSRYSALADEDNPYTQIIESLRAQNNELFGQVTQLNSKLVQSYDRVSDLEDADHLTQAALRNANLRVAQLEMERMEHLSALDTGLLVEKAHVTQEFSRLMEKVSEESAQRGVAETAKYQIEKDLDDLSASLFNQANTMVAEARFARAQSEKKAASAETAMKGAEEAVALMQSQMQSLSEAREKAEQEAEAMRELVSKSGAGERRIRTTSLISSGSQAGLATIPKLIKGHAPYEEFIAFLMHLRSLRPASQQPPPLSSIISLPFLARLIAEDSDPTLRLDLAPSLNWLTRRNIAGAVQQGQLTVEPMQSGQLLMELATHSLAGMQPSEVACALCGKHVLHFTDTTAPPPSHPSTNSIRPSLQNTAAVWASTSRFLRSSLSSNPSAPNSHSNTMPPSPSTPSIVVYAEGNMRTMEIRPHEHRRQSMGGGNANSNDGVGEW</sequence>
<feature type="region of interest" description="Disordered" evidence="3">
    <location>
        <begin position="466"/>
        <end position="487"/>
    </location>
</feature>
<proteinExistence type="predicted"/>
<dbReference type="InterPro" id="IPR009449">
    <property type="entry name" value="Sec2_N"/>
</dbReference>
<feature type="region of interest" description="Disordered" evidence="3">
    <location>
        <begin position="222"/>
        <end position="249"/>
    </location>
</feature>
<dbReference type="Proteomes" id="UP000054248">
    <property type="component" value="Unassembled WGS sequence"/>
</dbReference>
<dbReference type="GO" id="GO:0006887">
    <property type="term" value="P:exocytosis"/>
    <property type="evidence" value="ECO:0007669"/>
    <property type="project" value="TreeGrafter"/>
</dbReference>
<feature type="compositionally biased region" description="Polar residues" evidence="3">
    <location>
        <begin position="1"/>
        <end position="11"/>
    </location>
</feature>
<organism evidence="5 6">
    <name type="scientific">Tulasnella calospora MUT 4182</name>
    <dbReference type="NCBI Taxonomy" id="1051891"/>
    <lineage>
        <taxon>Eukaryota</taxon>
        <taxon>Fungi</taxon>
        <taxon>Dikarya</taxon>
        <taxon>Basidiomycota</taxon>
        <taxon>Agaricomycotina</taxon>
        <taxon>Agaricomycetes</taxon>
        <taxon>Cantharellales</taxon>
        <taxon>Tulasnellaceae</taxon>
        <taxon>Tulasnella</taxon>
    </lineage>
</organism>
<accession>A0A0C3LEL0</accession>
<evidence type="ECO:0000256" key="3">
    <source>
        <dbReference type="SAM" id="MobiDB-lite"/>
    </source>
</evidence>
<dbReference type="Pfam" id="PF06428">
    <property type="entry name" value="Sec2p"/>
    <property type="match status" value="1"/>
</dbReference>
<reference evidence="6" key="2">
    <citation type="submission" date="2015-01" db="EMBL/GenBank/DDBJ databases">
        <title>Evolutionary Origins and Diversification of the Mycorrhizal Mutualists.</title>
        <authorList>
            <consortium name="DOE Joint Genome Institute"/>
            <consortium name="Mycorrhizal Genomics Consortium"/>
            <person name="Kohler A."/>
            <person name="Kuo A."/>
            <person name="Nagy L.G."/>
            <person name="Floudas D."/>
            <person name="Copeland A."/>
            <person name="Barry K.W."/>
            <person name="Cichocki N."/>
            <person name="Veneault-Fourrey C."/>
            <person name="LaButti K."/>
            <person name="Lindquist E.A."/>
            <person name="Lipzen A."/>
            <person name="Lundell T."/>
            <person name="Morin E."/>
            <person name="Murat C."/>
            <person name="Riley R."/>
            <person name="Ohm R."/>
            <person name="Sun H."/>
            <person name="Tunlid A."/>
            <person name="Henrissat B."/>
            <person name="Grigoriev I.V."/>
            <person name="Hibbett D.S."/>
            <person name="Martin F."/>
        </authorList>
    </citation>
    <scope>NUCLEOTIDE SEQUENCE [LARGE SCALE GENOMIC DNA]</scope>
    <source>
        <strain evidence="6">MUT 4182</strain>
    </source>
</reference>
<protein>
    <recommendedName>
        <fullName evidence="4">GDP/GTP exchange factor Sec2 N-terminal domain-containing protein</fullName>
    </recommendedName>
</protein>
<dbReference type="OrthoDB" id="1748564at2759"/>
<feature type="coiled-coil region" evidence="2">
    <location>
        <begin position="67"/>
        <end position="129"/>
    </location>
</feature>
<feature type="region of interest" description="Disordered" evidence="3">
    <location>
        <begin position="425"/>
        <end position="450"/>
    </location>
</feature>
<dbReference type="GO" id="GO:0070319">
    <property type="term" value="C:Golgi to plasma membrane transport vesicle"/>
    <property type="evidence" value="ECO:0007669"/>
    <property type="project" value="TreeGrafter"/>
</dbReference>
<feature type="compositionally biased region" description="Basic and acidic residues" evidence="3">
    <location>
        <begin position="228"/>
        <end position="249"/>
    </location>
</feature>
<feature type="compositionally biased region" description="Low complexity" evidence="3">
    <location>
        <begin position="425"/>
        <end position="441"/>
    </location>
</feature>
<evidence type="ECO:0000259" key="4">
    <source>
        <dbReference type="Pfam" id="PF06428"/>
    </source>
</evidence>